<keyword evidence="2 5" id="KW-0479">Metal-binding</keyword>
<keyword evidence="3" id="KW-0677">Repeat</keyword>
<dbReference type="GO" id="GO:0048306">
    <property type="term" value="F:calcium-dependent protein binding"/>
    <property type="evidence" value="ECO:0007669"/>
    <property type="project" value="TreeGrafter"/>
</dbReference>
<dbReference type="PANTHER" id="PTHR11639:SF72">
    <property type="entry name" value="PROTEIN S100-Z"/>
    <property type="match status" value="1"/>
</dbReference>
<dbReference type="SMART" id="SM00054">
    <property type="entry name" value="EFh"/>
    <property type="match status" value="1"/>
</dbReference>
<dbReference type="AlphaFoldDB" id="A0A8B7WFI5"/>
<evidence type="ECO:0000256" key="1">
    <source>
        <dbReference type="ARBA" id="ARBA00007323"/>
    </source>
</evidence>
<dbReference type="OrthoDB" id="26525at2759"/>
<evidence type="ECO:0000259" key="6">
    <source>
        <dbReference type="PROSITE" id="PS50222"/>
    </source>
</evidence>
<reference evidence="8" key="1">
    <citation type="submission" date="2025-08" db="UniProtKB">
        <authorList>
            <consortium name="RefSeq"/>
        </authorList>
    </citation>
    <scope>IDENTIFICATION</scope>
</reference>
<dbReference type="Proteomes" id="UP001732720">
    <property type="component" value="Chromosome 6"/>
</dbReference>
<dbReference type="InterPro" id="IPR002048">
    <property type="entry name" value="EF_hand_dom"/>
</dbReference>
<dbReference type="PROSITE" id="PS00018">
    <property type="entry name" value="EF_HAND_1"/>
    <property type="match status" value="1"/>
</dbReference>
<dbReference type="InterPro" id="IPR001751">
    <property type="entry name" value="S100/CaBP7/8-like_CS"/>
</dbReference>
<dbReference type="Pfam" id="PF01023">
    <property type="entry name" value="S_100"/>
    <property type="match status" value="1"/>
</dbReference>
<keyword evidence="7" id="KW-1185">Reference proteome</keyword>
<name>A0A8B7WFI5_CASCN</name>
<evidence type="ECO:0000256" key="4">
    <source>
        <dbReference type="ARBA" id="ARBA00022837"/>
    </source>
</evidence>
<proteinExistence type="inferred from homology"/>
<gene>
    <name evidence="8" type="primary">S100z</name>
</gene>
<dbReference type="GO" id="GO:0005509">
    <property type="term" value="F:calcium ion binding"/>
    <property type="evidence" value="ECO:0007669"/>
    <property type="project" value="InterPro"/>
</dbReference>
<dbReference type="InterPro" id="IPR011992">
    <property type="entry name" value="EF-hand-dom_pair"/>
</dbReference>
<dbReference type="CTD" id="170591"/>
<evidence type="ECO:0000313" key="7">
    <source>
        <dbReference type="Proteomes" id="UP001732720"/>
    </source>
</evidence>
<evidence type="ECO:0000256" key="5">
    <source>
        <dbReference type="RuleBase" id="RU361184"/>
    </source>
</evidence>
<dbReference type="Gene3D" id="1.10.238.10">
    <property type="entry name" value="EF-hand"/>
    <property type="match status" value="1"/>
</dbReference>
<evidence type="ECO:0000256" key="2">
    <source>
        <dbReference type="ARBA" id="ARBA00022723"/>
    </source>
</evidence>
<comment type="similarity">
    <text evidence="1 5">Belongs to the S-100 family.</text>
</comment>
<dbReference type="GeneID" id="109701100"/>
<keyword evidence="4 5" id="KW-0106">Calcium</keyword>
<evidence type="ECO:0000256" key="3">
    <source>
        <dbReference type="ARBA" id="ARBA00022737"/>
    </source>
</evidence>
<dbReference type="RefSeq" id="XP_020042090.2">
    <property type="nucleotide sequence ID" value="XM_020186501.2"/>
</dbReference>
<protein>
    <recommendedName>
        <fullName evidence="5">Protein S100</fullName>
    </recommendedName>
    <alternativeName>
        <fullName evidence="5">S100 calcium-binding protein</fullName>
    </alternativeName>
</protein>
<dbReference type="InterPro" id="IPR013787">
    <property type="entry name" value="S100_Ca-bd_sub"/>
</dbReference>
<organism evidence="8">
    <name type="scientific">Castor canadensis</name>
    <name type="common">American beaver</name>
    <dbReference type="NCBI Taxonomy" id="51338"/>
    <lineage>
        <taxon>Eukaryota</taxon>
        <taxon>Metazoa</taxon>
        <taxon>Chordata</taxon>
        <taxon>Craniata</taxon>
        <taxon>Vertebrata</taxon>
        <taxon>Euteleostomi</taxon>
        <taxon>Mammalia</taxon>
        <taxon>Eutheria</taxon>
        <taxon>Euarchontoglires</taxon>
        <taxon>Glires</taxon>
        <taxon>Rodentia</taxon>
        <taxon>Castorimorpha</taxon>
        <taxon>Castoridae</taxon>
        <taxon>Castor</taxon>
    </lineage>
</organism>
<accession>A0A8B7WFI5</accession>
<sequence>MRERKRSSAMLLFAACSRMAELSIDGRLLWFANLHLCSGMAQEGYYSALMKVLMCPHLPLNKHLLPGLLACSAADMPTQLEVAMDAIIRTFHRYSCREGDRFKLNKGELKLLLQRELTEFFSCQKDPQLVDKIMQDLDANKDNEVDFNEFVVMVAALTVACNDYFVEQLKKKGK</sequence>
<dbReference type="PANTHER" id="PTHR11639">
    <property type="entry name" value="S100 CALCIUM-BINDING PROTEIN"/>
    <property type="match status" value="1"/>
</dbReference>
<dbReference type="SMART" id="SM01394">
    <property type="entry name" value="S_100"/>
    <property type="match status" value="1"/>
</dbReference>
<dbReference type="PROSITE" id="PS00303">
    <property type="entry name" value="S100_CABP"/>
    <property type="match status" value="1"/>
</dbReference>
<dbReference type="PROSITE" id="PS50222">
    <property type="entry name" value="EF_HAND_2"/>
    <property type="match status" value="1"/>
</dbReference>
<dbReference type="SUPFAM" id="SSF47473">
    <property type="entry name" value="EF-hand"/>
    <property type="match status" value="1"/>
</dbReference>
<dbReference type="KEGG" id="ccan:109701100"/>
<dbReference type="InterPro" id="IPR018247">
    <property type="entry name" value="EF_Hand_1_Ca_BS"/>
</dbReference>
<evidence type="ECO:0000313" key="8">
    <source>
        <dbReference type="RefSeq" id="XP_020042090.2"/>
    </source>
</evidence>
<dbReference type="FunFam" id="1.10.238.10:FF:000044">
    <property type="entry name" value="Protein S100"/>
    <property type="match status" value="1"/>
</dbReference>
<feature type="domain" description="EF-hand" evidence="6">
    <location>
        <begin position="50"/>
        <end position="85"/>
    </location>
</feature>